<dbReference type="Proteomes" id="UP000386466">
    <property type="component" value="Unassembled WGS sequence"/>
</dbReference>
<organism evidence="2 3">
    <name type="scientific">Lynx pardinus</name>
    <name type="common">Iberian lynx</name>
    <name type="synonym">Felis pardina</name>
    <dbReference type="NCBI Taxonomy" id="191816"/>
    <lineage>
        <taxon>Eukaryota</taxon>
        <taxon>Metazoa</taxon>
        <taxon>Chordata</taxon>
        <taxon>Craniata</taxon>
        <taxon>Vertebrata</taxon>
        <taxon>Euteleostomi</taxon>
        <taxon>Mammalia</taxon>
        <taxon>Eutheria</taxon>
        <taxon>Laurasiatheria</taxon>
        <taxon>Carnivora</taxon>
        <taxon>Feliformia</taxon>
        <taxon>Felidae</taxon>
        <taxon>Felinae</taxon>
        <taxon>Lynx</taxon>
    </lineage>
</organism>
<feature type="compositionally biased region" description="Basic and acidic residues" evidence="1">
    <location>
        <begin position="94"/>
        <end position="104"/>
    </location>
</feature>
<accession>A0A485MP76</accession>
<feature type="non-terminal residue" evidence="2">
    <location>
        <position position="1"/>
    </location>
</feature>
<evidence type="ECO:0000313" key="2">
    <source>
        <dbReference type="EMBL" id="VFV19892.1"/>
    </source>
</evidence>
<keyword evidence="3" id="KW-1185">Reference proteome</keyword>
<evidence type="ECO:0000313" key="3">
    <source>
        <dbReference type="Proteomes" id="UP000386466"/>
    </source>
</evidence>
<dbReference type="AlphaFoldDB" id="A0A485MP76"/>
<protein>
    <submittedName>
        <fullName evidence="2">Uncharacterized protein</fullName>
    </submittedName>
</protein>
<dbReference type="EMBL" id="CAAGRJ010002006">
    <property type="protein sequence ID" value="VFV19892.1"/>
    <property type="molecule type" value="Genomic_DNA"/>
</dbReference>
<sequence>GSRPKATSPRLQGKKWPRSTVNKIRVVTHWGLPQASRGTICVSPLTGQAGRRQFLSRQTYLHAHGRAPTPTTRTRPPTPGLTPGSRQASMGLTEQEKEAARDHTLGGGGSHLRITLSRKAAQKHMDTLAGSEHTGHSQGHRH</sequence>
<gene>
    <name evidence="2" type="ORF">LYPA_23C009527</name>
</gene>
<feature type="region of interest" description="Disordered" evidence="1">
    <location>
        <begin position="61"/>
        <end position="142"/>
    </location>
</feature>
<evidence type="ECO:0000256" key="1">
    <source>
        <dbReference type="SAM" id="MobiDB-lite"/>
    </source>
</evidence>
<proteinExistence type="predicted"/>
<name>A0A485MP76_LYNPA</name>
<feature type="compositionally biased region" description="Low complexity" evidence="1">
    <location>
        <begin position="66"/>
        <end position="75"/>
    </location>
</feature>
<reference evidence="2 3" key="1">
    <citation type="submission" date="2019-01" db="EMBL/GenBank/DDBJ databases">
        <authorList>
            <person name="Alioto T."/>
            <person name="Alioto T."/>
        </authorList>
    </citation>
    <scope>NUCLEOTIDE SEQUENCE [LARGE SCALE GENOMIC DNA]</scope>
</reference>